<dbReference type="EMBL" id="GEDG01024550">
    <property type="protein sequence ID" value="JAP15884.1"/>
    <property type="molecule type" value="Transcribed_RNA"/>
</dbReference>
<protein>
    <submittedName>
        <fullName evidence="2">Putative ovule protein</fullName>
    </submittedName>
</protein>
<keyword evidence="1" id="KW-0812">Transmembrane</keyword>
<reference evidence="2" key="1">
    <citation type="submission" date="2015-12" db="EMBL/GenBank/DDBJ databases">
        <title>Gene expression during late stages of embryo sac development: a critical building block for successful pollen-pistil interactions.</title>
        <authorList>
            <person name="Liu Y."/>
            <person name="Joly V."/>
            <person name="Sabar M."/>
            <person name="Matton D.P."/>
        </authorList>
    </citation>
    <scope>NUCLEOTIDE SEQUENCE</scope>
</reference>
<feature type="transmembrane region" description="Helical" evidence="1">
    <location>
        <begin position="87"/>
        <end position="107"/>
    </location>
</feature>
<name>A0A0V0H6A2_SOLCH</name>
<sequence length="116" mass="13071">MIGMSIVFNIDVYALLDISDALSFVTQYVANKFDMLPEVLLDPFSISTPVGDSVVAKRVYRICHISLSRRITLVDSVELDILDFDVILVWIGCMHVMPLSIVGLRWLGFNFQMSLS</sequence>
<keyword evidence="1" id="KW-0472">Membrane</keyword>
<keyword evidence="1" id="KW-1133">Transmembrane helix</keyword>
<proteinExistence type="predicted"/>
<accession>A0A0V0H6A2</accession>
<evidence type="ECO:0000256" key="1">
    <source>
        <dbReference type="SAM" id="Phobius"/>
    </source>
</evidence>
<dbReference type="AlphaFoldDB" id="A0A0V0H6A2"/>
<evidence type="ECO:0000313" key="2">
    <source>
        <dbReference type="EMBL" id="JAP15884.1"/>
    </source>
</evidence>
<dbReference type="Pfam" id="PF08284">
    <property type="entry name" value="RVP_2"/>
    <property type="match status" value="1"/>
</dbReference>
<organism evidence="2">
    <name type="scientific">Solanum chacoense</name>
    <name type="common">Chaco potato</name>
    <dbReference type="NCBI Taxonomy" id="4108"/>
    <lineage>
        <taxon>Eukaryota</taxon>
        <taxon>Viridiplantae</taxon>
        <taxon>Streptophyta</taxon>
        <taxon>Embryophyta</taxon>
        <taxon>Tracheophyta</taxon>
        <taxon>Spermatophyta</taxon>
        <taxon>Magnoliopsida</taxon>
        <taxon>eudicotyledons</taxon>
        <taxon>Gunneridae</taxon>
        <taxon>Pentapetalae</taxon>
        <taxon>asterids</taxon>
        <taxon>lamiids</taxon>
        <taxon>Solanales</taxon>
        <taxon>Solanaceae</taxon>
        <taxon>Solanoideae</taxon>
        <taxon>Solaneae</taxon>
        <taxon>Solanum</taxon>
    </lineage>
</organism>